<keyword evidence="8 9" id="KW-0472">Membrane</keyword>
<evidence type="ECO:0000256" key="7">
    <source>
        <dbReference type="ARBA" id="ARBA00023065"/>
    </source>
</evidence>
<dbReference type="NCBIfam" id="TIGR00680">
    <property type="entry name" value="kdpA"/>
    <property type="match status" value="1"/>
</dbReference>
<comment type="similarity">
    <text evidence="9">Belongs to the KdpA family.</text>
</comment>
<dbReference type="GO" id="GO:0008556">
    <property type="term" value="F:P-type potassium transmembrane transporter activity"/>
    <property type="evidence" value="ECO:0007669"/>
    <property type="project" value="InterPro"/>
</dbReference>
<protein>
    <recommendedName>
        <fullName evidence="9">Potassium-transporting ATPase potassium-binding subunit</fullName>
    </recommendedName>
    <alternativeName>
        <fullName evidence="9">ATP phosphohydrolase [potassium-transporting] A chain</fullName>
    </alternativeName>
    <alternativeName>
        <fullName evidence="9">Potassium-binding and translocating subunit A</fullName>
    </alternativeName>
    <alternativeName>
        <fullName evidence="9">Potassium-translocating ATPase A chain</fullName>
    </alternativeName>
</protein>
<proteinExistence type="inferred from homology"/>
<dbReference type="OrthoDB" id="9763796at2"/>
<comment type="subcellular location">
    <subcellularLocation>
        <location evidence="9">Cell membrane</location>
        <topology evidence="9">Multi-pass membrane protein</topology>
    </subcellularLocation>
</comment>
<keyword evidence="3 9" id="KW-0633">Potassium transport</keyword>
<sequence length="557" mass="58863">MAWVFAVTALLLVALVLAVLYRPLGDYMAWVFTSERHWRIERLCYRLAGVDPERQQSWRTYLRSIIAFSLAGLVLLYVMLRLQHLLPYSLGLPPMSSDLAFNTAASFVGNTNWQSYSPEQTVGYVAQMAGLAVQNFVSAAVSMAVAIALIRGIASRGGRSGLGNFWVDLVRANLRILLPISIVAAVLLLAGGVIQNFSGFTNVESVAGVTQAIPGGPVASQESIKMLGTNGGGFFNANSAHPFENPTPWTNMLQVLLLLLIPFTMPRTLGTMVGNQRAGYALLATMAVLFILVYASLTAFEFAGSGSAPQLAGGAMEGKEQRFGIVGSTLFATATTGTTGGAVNSMHGSYTAFGGLMLMFDMMLGEVAPGGAGSGVYTLLILMVIAVFLTALLLGRSPVYLGKRLGVRELKIVSIAILVMPTLAIGSIAMSFAIPSVKAEIVSSMGNDGSHGLSEVFYAFISAAINNGSAFAGLSANTPLLNIMLGVVILLGRFIPIVLVLALAGSLSMQGKAESTLELPLHRPQFVGLLVGLIVFIAVPMFVPILLVGPFAEGFIR</sequence>
<keyword evidence="4 9" id="KW-0812">Transmembrane</keyword>
<feature type="transmembrane region" description="Helical" evidence="9">
    <location>
        <begin position="323"/>
        <end position="343"/>
    </location>
</feature>
<feature type="transmembrane region" description="Helical" evidence="9">
    <location>
        <begin position="136"/>
        <end position="154"/>
    </location>
</feature>
<keyword evidence="1 9" id="KW-0813">Transport</keyword>
<evidence type="ECO:0000313" key="10">
    <source>
        <dbReference type="EMBL" id="TQM66341.1"/>
    </source>
</evidence>
<evidence type="ECO:0000256" key="9">
    <source>
        <dbReference type="HAMAP-Rule" id="MF_00275"/>
    </source>
</evidence>
<reference evidence="10 11" key="1">
    <citation type="submission" date="2019-06" db="EMBL/GenBank/DDBJ databases">
        <title>Sequencing the genomes of 1000 actinobacteria strains.</title>
        <authorList>
            <person name="Klenk H.-P."/>
        </authorList>
    </citation>
    <scope>NUCLEOTIDE SEQUENCE [LARGE SCALE GENOMIC DNA]</scope>
    <source>
        <strain evidence="10 11">DSM 18031</strain>
    </source>
</reference>
<dbReference type="GO" id="GO:0030955">
    <property type="term" value="F:potassium ion binding"/>
    <property type="evidence" value="ECO:0007669"/>
    <property type="project" value="UniProtKB-UniRule"/>
</dbReference>
<evidence type="ECO:0000256" key="8">
    <source>
        <dbReference type="ARBA" id="ARBA00023136"/>
    </source>
</evidence>
<keyword evidence="6 9" id="KW-1133">Transmembrane helix</keyword>
<comment type="subunit">
    <text evidence="9">The system is composed of three essential subunits: KdpA, KdpB and KdpC.</text>
</comment>
<feature type="transmembrane region" description="Helical" evidence="9">
    <location>
        <begin position="281"/>
        <end position="303"/>
    </location>
</feature>
<dbReference type="PANTHER" id="PTHR30607">
    <property type="entry name" value="POTASSIUM-TRANSPORTING ATPASE A CHAIN"/>
    <property type="match status" value="1"/>
</dbReference>
<evidence type="ECO:0000256" key="3">
    <source>
        <dbReference type="ARBA" id="ARBA00022538"/>
    </source>
</evidence>
<dbReference type="AlphaFoldDB" id="A0A543I714"/>
<feature type="transmembrane region" description="Helical" evidence="9">
    <location>
        <begin position="174"/>
        <end position="194"/>
    </location>
</feature>
<gene>
    <name evidence="9" type="primary">kdpA</name>
    <name evidence="10" type="ORF">FB466_1181</name>
</gene>
<evidence type="ECO:0000313" key="11">
    <source>
        <dbReference type="Proteomes" id="UP000318331"/>
    </source>
</evidence>
<dbReference type="Pfam" id="PF03814">
    <property type="entry name" value="KdpA"/>
    <property type="match status" value="1"/>
</dbReference>
<feature type="transmembrane region" description="Helical" evidence="9">
    <location>
        <begin position="415"/>
        <end position="436"/>
    </location>
</feature>
<feature type="transmembrane region" description="Helical" evidence="9">
    <location>
        <begin position="374"/>
        <end position="394"/>
    </location>
</feature>
<dbReference type="RefSeq" id="WP_141916556.1">
    <property type="nucleotide sequence ID" value="NZ_BAAAYS010000003.1"/>
</dbReference>
<keyword evidence="2 9" id="KW-1003">Cell membrane</keyword>
<dbReference type="EMBL" id="VFPN01000001">
    <property type="protein sequence ID" value="TQM66341.1"/>
    <property type="molecule type" value="Genomic_DNA"/>
</dbReference>
<keyword evidence="7 9" id="KW-0406">Ion transport</keyword>
<dbReference type="Proteomes" id="UP000318331">
    <property type="component" value="Unassembled WGS sequence"/>
</dbReference>
<organism evidence="10 11">
    <name type="scientific">Klugiella xanthotipulae</name>
    <dbReference type="NCBI Taxonomy" id="244735"/>
    <lineage>
        <taxon>Bacteria</taxon>
        <taxon>Bacillati</taxon>
        <taxon>Actinomycetota</taxon>
        <taxon>Actinomycetes</taxon>
        <taxon>Micrococcales</taxon>
        <taxon>Microbacteriaceae</taxon>
        <taxon>Klugiella</taxon>
    </lineage>
</organism>
<name>A0A543I714_9MICO</name>
<accession>A0A543I714</accession>
<evidence type="ECO:0000256" key="4">
    <source>
        <dbReference type="ARBA" id="ARBA00022692"/>
    </source>
</evidence>
<comment type="function">
    <text evidence="9">Part of the high-affinity ATP-driven potassium transport (or Kdp) system, which catalyzes the hydrolysis of ATP coupled with the electrogenic transport of potassium into the cytoplasm. This subunit binds the extracellular potassium ions and delivers the ions to the membrane domain of KdpB through an intramembrane tunnel.</text>
</comment>
<keyword evidence="11" id="KW-1185">Reference proteome</keyword>
<evidence type="ECO:0000256" key="6">
    <source>
        <dbReference type="ARBA" id="ARBA00022989"/>
    </source>
</evidence>
<keyword evidence="5 9" id="KW-0630">Potassium</keyword>
<dbReference type="GO" id="GO:0005886">
    <property type="term" value="C:plasma membrane"/>
    <property type="evidence" value="ECO:0007669"/>
    <property type="project" value="UniProtKB-SubCell"/>
</dbReference>
<feature type="transmembrane region" description="Helical" evidence="9">
    <location>
        <begin position="350"/>
        <end position="368"/>
    </location>
</feature>
<feature type="transmembrane region" description="Helical" evidence="9">
    <location>
        <begin position="483"/>
        <end position="506"/>
    </location>
</feature>
<dbReference type="InterPro" id="IPR004623">
    <property type="entry name" value="KdpA"/>
</dbReference>
<feature type="transmembrane region" description="Helical" evidence="9">
    <location>
        <begin position="61"/>
        <end position="78"/>
    </location>
</feature>
<dbReference type="PANTHER" id="PTHR30607:SF2">
    <property type="entry name" value="POTASSIUM-TRANSPORTING ATPASE POTASSIUM-BINDING SUBUNIT"/>
    <property type="match status" value="1"/>
</dbReference>
<feature type="transmembrane region" description="Helical" evidence="9">
    <location>
        <begin position="526"/>
        <end position="548"/>
    </location>
</feature>
<comment type="caution">
    <text evidence="10">The sequence shown here is derived from an EMBL/GenBank/DDBJ whole genome shotgun (WGS) entry which is preliminary data.</text>
</comment>
<evidence type="ECO:0000256" key="5">
    <source>
        <dbReference type="ARBA" id="ARBA00022958"/>
    </source>
</evidence>
<dbReference type="HAMAP" id="MF_00275">
    <property type="entry name" value="KdpA"/>
    <property type="match status" value="1"/>
</dbReference>
<evidence type="ECO:0000256" key="1">
    <source>
        <dbReference type="ARBA" id="ARBA00022448"/>
    </source>
</evidence>
<feature type="transmembrane region" description="Helical" evidence="9">
    <location>
        <begin position="252"/>
        <end position="269"/>
    </location>
</feature>
<dbReference type="PIRSF" id="PIRSF001294">
    <property type="entry name" value="K_ATPaseA"/>
    <property type="match status" value="1"/>
</dbReference>
<evidence type="ECO:0000256" key="2">
    <source>
        <dbReference type="ARBA" id="ARBA00022475"/>
    </source>
</evidence>